<dbReference type="RefSeq" id="WP_185679120.1">
    <property type="nucleotide sequence ID" value="NZ_JACLAX010000007.1"/>
</dbReference>
<gene>
    <name evidence="2" type="ORF">H7F53_08805</name>
</gene>
<dbReference type="GO" id="GO:0004386">
    <property type="term" value="F:helicase activity"/>
    <property type="evidence" value="ECO:0007669"/>
    <property type="project" value="UniProtKB-KW"/>
</dbReference>
<evidence type="ECO:0000313" key="2">
    <source>
        <dbReference type="EMBL" id="MBC2669241.1"/>
    </source>
</evidence>
<comment type="caution">
    <text evidence="2">The sequence shown here is derived from an EMBL/GenBank/DDBJ whole genome shotgun (WGS) entry which is preliminary data.</text>
</comment>
<keyword evidence="2" id="KW-0547">Nucleotide-binding</keyword>
<keyword evidence="2" id="KW-0347">Helicase</keyword>
<reference evidence="2 3" key="1">
    <citation type="submission" date="2020-08" db="EMBL/GenBank/DDBJ databases">
        <title>The genome sequence of type strain Novosphingobium piscinae KCTC 42194.</title>
        <authorList>
            <person name="Liu Y."/>
        </authorList>
    </citation>
    <scope>NUCLEOTIDE SEQUENCE [LARGE SCALE GENOMIC DNA]</scope>
    <source>
        <strain evidence="2 3">KCTC 42194</strain>
    </source>
</reference>
<dbReference type="Gene3D" id="3.40.50.300">
    <property type="entry name" value="P-loop containing nucleotide triphosphate hydrolases"/>
    <property type="match status" value="2"/>
</dbReference>
<dbReference type="Pfam" id="PF00270">
    <property type="entry name" value="DEAD"/>
    <property type="match status" value="1"/>
</dbReference>
<dbReference type="GO" id="GO:0003676">
    <property type="term" value="F:nucleic acid binding"/>
    <property type="evidence" value="ECO:0007669"/>
    <property type="project" value="InterPro"/>
</dbReference>
<proteinExistence type="predicted"/>
<dbReference type="Proteomes" id="UP000551327">
    <property type="component" value="Unassembled WGS sequence"/>
</dbReference>
<keyword evidence="2" id="KW-0067">ATP-binding</keyword>
<protein>
    <submittedName>
        <fullName evidence="2">DEAD/DEAH box helicase</fullName>
    </submittedName>
</protein>
<sequence length="686" mass="75711">MADDKIIPTVSFKTAHTGVSAKSDELGMRPMQALVYEKRGEQYLLIKSPPASGKSRALMFVALDKLSNQGVRQAIICVPERSIGASFGSEPLSKYGFHEDWVVAPQWNLCNAPGADDPKVARSKVKAVGEFLASDERVLVCTHATFRFAFDELGPEAFDNRLIAIDEFHHVSADAGNRLGAQLAQLIARDKAHIVAMTGSYFRGDAIPVLAPEDETKFETVTYTYYQQLNGYEYLKTLDIGYSFYTGPYTEKISALLDPTVKTIVHIPSVNSRESLKDKHREAEDIMNHLGDWQGVDPETGFHLIRTSAGAVIKVADLVDDDPAKRDRVVAALKSPKAREDRDFVDIIIALGMAKEGFDWIWCEHALTVGYRSSLTEIIQIIGRATRDAPGKLRARFTNLIAEPAADDPLVVDAINDYLKAIAASLLMEQVLAPRFDFTPKDAGPKPGFDYGENGYKEGELNIGVNAQGQMHFEIKGLKLPTSIEATRICREDLNEVIAAFVQEKSIVERGMFDPDVVPEELTQLKMGKIIREKFPELSEDDQEAVRQHAVAAMTLTQQAKAAVLDDGSGELKASTAFVDGVRKFALSVTDLDIDLIDRVNPFSATYAVLSKAMDAQTLVQVQAVINSKKDKLTYEDARALAERALEFKRERGRLPSLTSQDAWERKMAEGIAFLQRHATKAAGNG</sequence>
<feature type="domain" description="DEAD/DEAH-box helicase" evidence="1">
    <location>
        <begin position="41"/>
        <end position="198"/>
    </location>
</feature>
<evidence type="ECO:0000313" key="3">
    <source>
        <dbReference type="Proteomes" id="UP000551327"/>
    </source>
</evidence>
<dbReference type="GO" id="GO:0005524">
    <property type="term" value="F:ATP binding"/>
    <property type="evidence" value="ECO:0007669"/>
    <property type="project" value="InterPro"/>
</dbReference>
<dbReference type="InterPro" id="IPR011545">
    <property type="entry name" value="DEAD/DEAH_box_helicase_dom"/>
</dbReference>
<name>A0A7X1FYH3_9SPHN</name>
<evidence type="ECO:0000259" key="1">
    <source>
        <dbReference type="Pfam" id="PF00270"/>
    </source>
</evidence>
<dbReference type="SUPFAM" id="SSF52540">
    <property type="entry name" value="P-loop containing nucleoside triphosphate hydrolases"/>
    <property type="match status" value="1"/>
</dbReference>
<dbReference type="InterPro" id="IPR027417">
    <property type="entry name" value="P-loop_NTPase"/>
</dbReference>
<accession>A0A7X1FYH3</accession>
<dbReference type="AlphaFoldDB" id="A0A7X1FYH3"/>
<keyword evidence="2" id="KW-0378">Hydrolase</keyword>
<dbReference type="EMBL" id="JACLAX010000007">
    <property type="protein sequence ID" value="MBC2669241.1"/>
    <property type="molecule type" value="Genomic_DNA"/>
</dbReference>
<organism evidence="2 3">
    <name type="scientific">Novosphingobium piscinae</name>
    <dbReference type="NCBI Taxonomy" id="1507448"/>
    <lineage>
        <taxon>Bacteria</taxon>
        <taxon>Pseudomonadati</taxon>
        <taxon>Pseudomonadota</taxon>
        <taxon>Alphaproteobacteria</taxon>
        <taxon>Sphingomonadales</taxon>
        <taxon>Sphingomonadaceae</taxon>
        <taxon>Novosphingobium</taxon>
    </lineage>
</organism>
<keyword evidence="3" id="KW-1185">Reference proteome</keyword>